<organism evidence="1 2">
    <name type="scientific">Strongylus vulgaris</name>
    <name type="common">Blood worm</name>
    <dbReference type="NCBI Taxonomy" id="40348"/>
    <lineage>
        <taxon>Eukaryota</taxon>
        <taxon>Metazoa</taxon>
        <taxon>Ecdysozoa</taxon>
        <taxon>Nematoda</taxon>
        <taxon>Chromadorea</taxon>
        <taxon>Rhabditida</taxon>
        <taxon>Rhabditina</taxon>
        <taxon>Rhabditomorpha</taxon>
        <taxon>Strongyloidea</taxon>
        <taxon>Strongylidae</taxon>
        <taxon>Strongylus</taxon>
    </lineage>
</organism>
<gene>
    <name evidence="1" type="ORF">SVUK_LOCUS19217</name>
</gene>
<evidence type="ECO:0000313" key="1">
    <source>
        <dbReference type="EMBL" id="VDM84219.1"/>
    </source>
</evidence>
<dbReference type="EMBL" id="UYYB01128513">
    <property type="protein sequence ID" value="VDM84219.1"/>
    <property type="molecule type" value="Genomic_DNA"/>
</dbReference>
<reference evidence="1 2" key="1">
    <citation type="submission" date="2018-11" db="EMBL/GenBank/DDBJ databases">
        <authorList>
            <consortium name="Pathogen Informatics"/>
        </authorList>
    </citation>
    <scope>NUCLEOTIDE SEQUENCE [LARGE SCALE GENOMIC DNA]</scope>
</reference>
<protein>
    <submittedName>
        <fullName evidence="1">Uncharacterized protein</fullName>
    </submittedName>
</protein>
<accession>A0A3P7JW01</accession>
<keyword evidence="2" id="KW-1185">Reference proteome</keyword>
<dbReference type="OrthoDB" id="5863612at2759"/>
<sequence>MFGILFQFFRKSTDPRVQFRAKNHRIPVVQTRRTVSKRCSRRAQPETANKCARNDRILLQPLSPRILSALVRSRQRSIFDDRLRKGVCWARDHYSRRTGMPIFTITRNQYLTAVDIPDKVRYPQHEKLFLVKENVRLPVEVIQRLKKMCTHCEIEGFFSKCSGLGRITNVAEFVKR</sequence>
<name>A0A3P7JW01_STRVU</name>
<dbReference type="AlphaFoldDB" id="A0A3P7JW01"/>
<proteinExistence type="predicted"/>
<evidence type="ECO:0000313" key="2">
    <source>
        <dbReference type="Proteomes" id="UP000270094"/>
    </source>
</evidence>
<dbReference type="Proteomes" id="UP000270094">
    <property type="component" value="Unassembled WGS sequence"/>
</dbReference>